<gene>
    <name evidence="2" type="ORF">LSALG_LOCUS24567</name>
</gene>
<dbReference type="EMBL" id="OX465081">
    <property type="protein sequence ID" value="CAI9285077.1"/>
    <property type="molecule type" value="Genomic_DNA"/>
</dbReference>
<dbReference type="Proteomes" id="UP001177003">
    <property type="component" value="Chromosome 5"/>
</dbReference>
<evidence type="ECO:0000313" key="2">
    <source>
        <dbReference type="EMBL" id="CAI9285077.1"/>
    </source>
</evidence>
<proteinExistence type="predicted"/>
<sequence length="133" mass="14990">MTTLPPTLVSAKEDDKPFKNEEEPIEEDKQYYERFSGETSDKSPYPDSSSHDDPTEHVESQEEDTSKSNVSLEIVTPLPPSSGQSFSIRELGPRMICTPRKYIPILSRKRAISLPSSSRTLKKSYPTQSGLLR</sequence>
<accession>A0AA35Z3Z5</accession>
<evidence type="ECO:0000313" key="3">
    <source>
        <dbReference type="Proteomes" id="UP001177003"/>
    </source>
</evidence>
<organism evidence="2 3">
    <name type="scientific">Lactuca saligna</name>
    <name type="common">Willowleaf lettuce</name>
    <dbReference type="NCBI Taxonomy" id="75948"/>
    <lineage>
        <taxon>Eukaryota</taxon>
        <taxon>Viridiplantae</taxon>
        <taxon>Streptophyta</taxon>
        <taxon>Embryophyta</taxon>
        <taxon>Tracheophyta</taxon>
        <taxon>Spermatophyta</taxon>
        <taxon>Magnoliopsida</taxon>
        <taxon>eudicotyledons</taxon>
        <taxon>Gunneridae</taxon>
        <taxon>Pentapetalae</taxon>
        <taxon>asterids</taxon>
        <taxon>campanulids</taxon>
        <taxon>Asterales</taxon>
        <taxon>Asteraceae</taxon>
        <taxon>Cichorioideae</taxon>
        <taxon>Cichorieae</taxon>
        <taxon>Lactucinae</taxon>
        <taxon>Lactuca</taxon>
    </lineage>
</organism>
<reference evidence="2" key="1">
    <citation type="submission" date="2023-04" db="EMBL/GenBank/DDBJ databases">
        <authorList>
            <person name="Vijverberg K."/>
            <person name="Xiong W."/>
            <person name="Schranz E."/>
        </authorList>
    </citation>
    <scope>NUCLEOTIDE SEQUENCE</scope>
</reference>
<protein>
    <submittedName>
        <fullName evidence="2">Uncharacterized protein</fullName>
    </submittedName>
</protein>
<dbReference type="AlphaFoldDB" id="A0AA35Z3Z5"/>
<name>A0AA35Z3Z5_LACSI</name>
<feature type="compositionally biased region" description="Basic and acidic residues" evidence="1">
    <location>
        <begin position="11"/>
        <end position="41"/>
    </location>
</feature>
<keyword evidence="3" id="KW-1185">Reference proteome</keyword>
<evidence type="ECO:0000256" key="1">
    <source>
        <dbReference type="SAM" id="MobiDB-lite"/>
    </source>
</evidence>
<feature type="compositionally biased region" description="Basic and acidic residues" evidence="1">
    <location>
        <begin position="49"/>
        <end position="66"/>
    </location>
</feature>
<feature type="region of interest" description="Disordered" evidence="1">
    <location>
        <begin position="1"/>
        <end position="89"/>
    </location>
</feature>